<organism evidence="2 3">
    <name type="scientific">Luteolibacter luteus</name>
    <dbReference type="NCBI Taxonomy" id="2728835"/>
    <lineage>
        <taxon>Bacteria</taxon>
        <taxon>Pseudomonadati</taxon>
        <taxon>Verrucomicrobiota</taxon>
        <taxon>Verrucomicrobiia</taxon>
        <taxon>Verrucomicrobiales</taxon>
        <taxon>Verrucomicrobiaceae</taxon>
        <taxon>Luteolibacter</taxon>
    </lineage>
</organism>
<evidence type="ECO:0000313" key="3">
    <source>
        <dbReference type="Proteomes" id="UP000501812"/>
    </source>
</evidence>
<sequence>MHSRTFWLGLLVTVFCTWLLIDSHINTTLIRTIHRGSWKDWSSYSSFPPGTPDETGSWMLGLSGGAIQATWLDEIGPDSDYSGSDEREKADPRLRKIWLPEIENERDSVMRSRGMRLPTWLFLAAWLGIWPRLLVKSRNRHRSYLAPEASPVP</sequence>
<name>A0A858RDV5_9BACT</name>
<gene>
    <name evidence="2" type="ORF">HHL09_03075</name>
</gene>
<protein>
    <submittedName>
        <fullName evidence="2">Uncharacterized protein</fullName>
    </submittedName>
</protein>
<reference evidence="2 3" key="1">
    <citation type="submission" date="2020-04" db="EMBL/GenBank/DDBJ databases">
        <title>Luteolibacter sp. G-1-1-1 isolated from soil.</title>
        <authorList>
            <person name="Dahal R.H."/>
        </authorList>
    </citation>
    <scope>NUCLEOTIDE SEQUENCE [LARGE SCALE GENOMIC DNA]</scope>
    <source>
        <strain evidence="2 3">G-1-1-1</strain>
    </source>
</reference>
<dbReference type="AlphaFoldDB" id="A0A858RDV5"/>
<feature type="transmembrane region" description="Helical" evidence="1">
    <location>
        <begin position="117"/>
        <end position="135"/>
    </location>
</feature>
<proteinExistence type="predicted"/>
<keyword evidence="1" id="KW-1133">Transmembrane helix</keyword>
<keyword evidence="3" id="KW-1185">Reference proteome</keyword>
<dbReference type="Proteomes" id="UP000501812">
    <property type="component" value="Chromosome"/>
</dbReference>
<dbReference type="KEGG" id="luo:HHL09_03075"/>
<dbReference type="EMBL" id="CP051774">
    <property type="protein sequence ID" value="QJE94801.1"/>
    <property type="molecule type" value="Genomic_DNA"/>
</dbReference>
<evidence type="ECO:0000313" key="2">
    <source>
        <dbReference type="EMBL" id="QJE94801.1"/>
    </source>
</evidence>
<evidence type="ECO:0000256" key="1">
    <source>
        <dbReference type="SAM" id="Phobius"/>
    </source>
</evidence>
<keyword evidence="1" id="KW-0812">Transmembrane</keyword>
<accession>A0A858RDV5</accession>
<keyword evidence="1" id="KW-0472">Membrane</keyword>
<dbReference type="RefSeq" id="WP_169453022.1">
    <property type="nucleotide sequence ID" value="NZ_CP051774.1"/>
</dbReference>